<keyword evidence="4" id="KW-1185">Reference proteome</keyword>
<keyword evidence="1" id="KW-0238">DNA-binding</keyword>
<comment type="caution">
    <text evidence="3">The sequence shown here is derived from an EMBL/GenBank/DDBJ whole genome shotgun (WGS) entry which is preliminary data.</text>
</comment>
<protein>
    <submittedName>
        <fullName evidence="3">Helix-turn-helix domain-containing protein</fullName>
    </submittedName>
</protein>
<dbReference type="SUPFAM" id="SSF47413">
    <property type="entry name" value="lambda repressor-like DNA-binding domains"/>
    <property type="match status" value="1"/>
</dbReference>
<dbReference type="PANTHER" id="PTHR46797">
    <property type="entry name" value="HTH-TYPE TRANSCRIPTIONAL REGULATOR"/>
    <property type="match status" value="1"/>
</dbReference>
<dbReference type="InterPro" id="IPR050807">
    <property type="entry name" value="TransReg_Diox_bact_type"/>
</dbReference>
<dbReference type="RefSeq" id="WP_158368971.1">
    <property type="nucleotide sequence ID" value="NZ_JAOQJU010000003.1"/>
</dbReference>
<dbReference type="Pfam" id="PF01381">
    <property type="entry name" value="HTH_3"/>
    <property type="match status" value="1"/>
</dbReference>
<evidence type="ECO:0000259" key="2">
    <source>
        <dbReference type="PROSITE" id="PS50943"/>
    </source>
</evidence>
<dbReference type="PANTHER" id="PTHR46797:SF1">
    <property type="entry name" value="METHYLPHOSPHONATE SYNTHASE"/>
    <property type="match status" value="1"/>
</dbReference>
<dbReference type="CDD" id="cd00093">
    <property type="entry name" value="HTH_XRE"/>
    <property type="match status" value="1"/>
</dbReference>
<name>A0ABT2RKS7_9FIRM</name>
<organism evidence="3 4">
    <name type="scientific">Dorea acetigenes</name>
    <dbReference type="NCBI Taxonomy" id="2981787"/>
    <lineage>
        <taxon>Bacteria</taxon>
        <taxon>Bacillati</taxon>
        <taxon>Bacillota</taxon>
        <taxon>Clostridia</taxon>
        <taxon>Lachnospirales</taxon>
        <taxon>Lachnospiraceae</taxon>
        <taxon>Dorea</taxon>
    </lineage>
</organism>
<dbReference type="Gene3D" id="1.10.260.40">
    <property type="entry name" value="lambda repressor-like DNA-binding domains"/>
    <property type="match status" value="1"/>
</dbReference>
<reference evidence="3 4" key="1">
    <citation type="journal article" date="2021" name="ISME Commun">
        <title>Automated analysis of genomic sequences facilitates high-throughput and comprehensive description of bacteria.</title>
        <authorList>
            <person name="Hitch T.C.A."/>
        </authorList>
    </citation>
    <scope>NUCLEOTIDE SEQUENCE [LARGE SCALE GENOMIC DNA]</scope>
    <source>
        <strain evidence="3 4">Sanger_03</strain>
    </source>
</reference>
<dbReference type="EMBL" id="JAOQJU010000003">
    <property type="protein sequence ID" value="MCU6686009.1"/>
    <property type="molecule type" value="Genomic_DNA"/>
</dbReference>
<proteinExistence type="predicted"/>
<dbReference type="SMART" id="SM00530">
    <property type="entry name" value="HTH_XRE"/>
    <property type="match status" value="1"/>
</dbReference>
<accession>A0ABT2RKS7</accession>
<evidence type="ECO:0000313" key="4">
    <source>
        <dbReference type="Proteomes" id="UP001652431"/>
    </source>
</evidence>
<sequence>MGNRVVSKRLMEIGERIRERRQTLRWSQEKLAEMADVSLNTVSRIEGGQSDMSIEVFRRLAQALGTSASELVGDMEVMEGDGHIQRMSARVRRLQQKDREVVFRTVDALVDALSDDISEKA</sequence>
<dbReference type="InterPro" id="IPR010982">
    <property type="entry name" value="Lambda_DNA-bd_dom_sf"/>
</dbReference>
<evidence type="ECO:0000256" key="1">
    <source>
        <dbReference type="ARBA" id="ARBA00023125"/>
    </source>
</evidence>
<dbReference type="InterPro" id="IPR001387">
    <property type="entry name" value="Cro/C1-type_HTH"/>
</dbReference>
<gene>
    <name evidence="3" type="ORF">OCV99_05455</name>
</gene>
<feature type="domain" description="HTH cro/C1-type" evidence="2">
    <location>
        <begin position="17"/>
        <end position="71"/>
    </location>
</feature>
<dbReference type="Proteomes" id="UP001652431">
    <property type="component" value="Unassembled WGS sequence"/>
</dbReference>
<evidence type="ECO:0000313" key="3">
    <source>
        <dbReference type="EMBL" id="MCU6686009.1"/>
    </source>
</evidence>
<dbReference type="PROSITE" id="PS50943">
    <property type="entry name" value="HTH_CROC1"/>
    <property type="match status" value="1"/>
</dbReference>